<dbReference type="InterPro" id="IPR000835">
    <property type="entry name" value="HTH_MarR-typ"/>
</dbReference>
<feature type="domain" description="HTH marR-type" evidence="1">
    <location>
        <begin position="1"/>
        <end position="127"/>
    </location>
</feature>
<protein>
    <submittedName>
        <fullName evidence="2">DNA-binding MarR family transcriptional regulator</fullName>
    </submittedName>
</protein>
<dbReference type="RefSeq" id="WP_307246365.1">
    <property type="nucleotide sequence ID" value="NZ_JAUSQZ010000001.1"/>
</dbReference>
<dbReference type="SUPFAM" id="SSF46785">
    <property type="entry name" value="Winged helix' DNA-binding domain"/>
    <property type="match status" value="1"/>
</dbReference>
<dbReference type="EMBL" id="JAUSQZ010000001">
    <property type="protein sequence ID" value="MDP9828806.1"/>
    <property type="molecule type" value="Genomic_DNA"/>
</dbReference>
<proteinExistence type="predicted"/>
<dbReference type="Gene3D" id="1.10.10.10">
    <property type="entry name" value="Winged helix-like DNA-binding domain superfamily/Winged helix DNA-binding domain"/>
    <property type="match status" value="1"/>
</dbReference>
<sequence>MPRLVGRAKRLPMPEVLRDFDLAPRHLSLLAYLQHEGRLTVGELSERLELAPTTVSLMVGDLSRGGLLVREEDPDDRRRRIVAVAPPYVRAVDDWLAGSADAWGAVMRELSAEHRAVVVRTLLGYEEALGRTVRDHG</sequence>
<organism evidence="2 3">
    <name type="scientific">Kineosporia succinea</name>
    <dbReference type="NCBI Taxonomy" id="84632"/>
    <lineage>
        <taxon>Bacteria</taxon>
        <taxon>Bacillati</taxon>
        <taxon>Actinomycetota</taxon>
        <taxon>Actinomycetes</taxon>
        <taxon>Kineosporiales</taxon>
        <taxon>Kineosporiaceae</taxon>
        <taxon>Kineosporia</taxon>
    </lineage>
</organism>
<gene>
    <name evidence="2" type="ORF">J2S57_004555</name>
</gene>
<keyword evidence="2" id="KW-0238">DNA-binding</keyword>
<dbReference type="Pfam" id="PF12802">
    <property type="entry name" value="MarR_2"/>
    <property type="match status" value="1"/>
</dbReference>
<name>A0ABT9P7X9_9ACTN</name>
<comment type="caution">
    <text evidence="2">The sequence shown here is derived from an EMBL/GenBank/DDBJ whole genome shotgun (WGS) entry which is preliminary data.</text>
</comment>
<dbReference type="SMART" id="SM00347">
    <property type="entry name" value="HTH_MARR"/>
    <property type="match status" value="1"/>
</dbReference>
<evidence type="ECO:0000259" key="1">
    <source>
        <dbReference type="PROSITE" id="PS50995"/>
    </source>
</evidence>
<dbReference type="PANTHER" id="PTHR33164:SF57">
    <property type="entry name" value="MARR-FAMILY TRANSCRIPTIONAL REGULATOR"/>
    <property type="match status" value="1"/>
</dbReference>
<dbReference type="InterPro" id="IPR036390">
    <property type="entry name" value="WH_DNA-bd_sf"/>
</dbReference>
<dbReference type="PROSITE" id="PS50995">
    <property type="entry name" value="HTH_MARR_2"/>
    <property type="match status" value="1"/>
</dbReference>
<accession>A0ABT9P7X9</accession>
<evidence type="ECO:0000313" key="3">
    <source>
        <dbReference type="Proteomes" id="UP001235712"/>
    </source>
</evidence>
<dbReference type="GO" id="GO:0003677">
    <property type="term" value="F:DNA binding"/>
    <property type="evidence" value="ECO:0007669"/>
    <property type="project" value="UniProtKB-KW"/>
</dbReference>
<dbReference type="Proteomes" id="UP001235712">
    <property type="component" value="Unassembled WGS sequence"/>
</dbReference>
<reference evidence="2 3" key="1">
    <citation type="submission" date="2023-07" db="EMBL/GenBank/DDBJ databases">
        <title>Sequencing the genomes of 1000 actinobacteria strains.</title>
        <authorList>
            <person name="Klenk H.-P."/>
        </authorList>
    </citation>
    <scope>NUCLEOTIDE SEQUENCE [LARGE SCALE GENOMIC DNA]</scope>
    <source>
        <strain evidence="2 3">DSM 44388</strain>
    </source>
</reference>
<keyword evidence="3" id="KW-1185">Reference proteome</keyword>
<dbReference type="PANTHER" id="PTHR33164">
    <property type="entry name" value="TRANSCRIPTIONAL REGULATOR, MARR FAMILY"/>
    <property type="match status" value="1"/>
</dbReference>
<dbReference type="InterPro" id="IPR039422">
    <property type="entry name" value="MarR/SlyA-like"/>
</dbReference>
<dbReference type="InterPro" id="IPR036388">
    <property type="entry name" value="WH-like_DNA-bd_sf"/>
</dbReference>
<evidence type="ECO:0000313" key="2">
    <source>
        <dbReference type="EMBL" id="MDP9828806.1"/>
    </source>
</evidence>